<name>A0A397S6P3_9MOLU</name>
<sequence length="219" mass="25788">MEKENNTIKEYKYKKKPIFAFCKRTFDILSSGIFLLLFGWFILLMVLIKWLEDFHNPIYTSIRVGKNGKLIKFHKIRSMCPNADKMKDELIAKGLNEADGPAFKMKNDPRITKFGKFLRKTSIDELPQIWDIFIGRISVVGPRSPLPNEVNEYTPYQLHRLDVKGGLLCLWQIQHNRNDLSFDEWIDLDLEYIQKRSILLDLKIIFKGAWMVLFDRSGE</sequence>
<dbReference type="GO" id="GO:0016780">
    <property type="term" value="F:phosphotransferase activity, for other substituted phosphate groups"/>
    <property type="evidence" value="ECO:0007669"/>
    <property type="project" value="TreeGrafter"/>
</dbReference>
<organism evidence="4 5">
    <name type="scientific">Anaeroplasma bactoclasticum</name>
    <dbReference type="NCBI Taxonomy" id="2088"/>
    <lineage>
        <taxon>Bacteria</taxon>
        <taxon>Bacillati</taxon>
        <taxon>Mycoplasmatota</taxon>
        <taxon>Mollicutes</taxon>
        <taxon>Anaeroplasmatales</taxon>
        <taxon>Anaeroplasmataceae</taxon>
        <taxon>Anaeroplasma</taxon>
    </lineage>
</organism>
<dbReference type="RefSeq" id="WP_162849672.1">
    <property type="nucleotide sequence ID" value="NZ_QXEV01000002.1"/>
</dbReference>
<keyword evidence="2" id="KW-1133">Transmembrane helix</keyword>
<comment type="similarity">
    <text evidence="1">Belongs to the bacterial sugar transferase family.</text>
</comment>
<proteinExistence type="inferred from homology"/>
<dbReference type="InterPro" id="IPR003362">
    <property type="entry name" value="Bact_transf"/>
</dbReference>
<dbReference type="EMBL" id="QXEV01000002">
    <property type="protein sequence ID" value="RIA78401.1"/>
    <property type="molecule type" value="Genomic_DNA"/>
</dbReference>
<dbReference type="PANTHER" id="PTHR30576:SF10">
    <property type="entry name" value="SLL5057 PROTEIN"/>
    <property type="match status" value="1"/>
</dbReference>
<dbReference type="AlphaFoldDB" id="A0A397S6P3"/>
<keyword evidence="2" id="KW-0812">Transmembrane</keyword>
<feature type="transmembrane region" description="Helical" evidence="2">
    <location>
        <begin position="33"/>
        <end position="51"/>
    </location>
</feature>
<dbReference type="Proteomes" id="UP000266506">
    <property type="component" value="Unassembled WGS sequence"/>
</dbReference>
<evidence type="ECO:0000256" key="2">
    <source>
        <dbReference type="SAM" id="Phobius"/>
    </source>
</evidence>
<comment type="caution">
    <text evidence="4">The sequence shown here is derived from an EMBL/GenBank/DDBJ whole genome shotgun (WGS) entry which is preliminary data.</text>
</comment>
<keyword evidence="2" id="KW-0472">Membrane</keyword>
<feature type="domain" description="Bacterial sugar transferase" evidence="3">
    <location>
        <begin position="23"/>
        <end position="213"/>
    </location>
</feature>
<evidence type="ECO:0000313" key="5">
    <source>
        <dbReference type="Proteomes" id="UP000266506"/>
    </source>
</evidence>
<keyword evidence="4" id="KW-0808">Transferase</keyword>
<dbReference type="PANTHER" id="PTHR30576">
    <property type="entry name" value="COLANIC BIOSYNTHESIS UDP-GLUCOSE LIPID CARRIER TRANSFERASE"/>
    <property type="match status" value="1"/>
</dbReference>
<dbReference type="Pfam" id="PF02397">
    <property type="entry name" value="Bac_transf"/>
    <property type="match status" value="1"/>
</dbReference>
<gene>
    <name evidence="4" type="ORF">EI71_00353</name>
</gene>
<accession>A0A397S6P3</accession>
<reference evidence="4 5" key="1">
    <citation type="submission" date="2018-08" db="EMBL/GenBank/DDBJ databases">
        <title>Genomic Encyclopedia of Archaeal and Bacterial Type Strains, Phase II (KMG-II): from individual species to whole genera.</title>
        <authorList>
            <person name="Goeker M."/>
        </authorList>
    </citation>
    <scope>NUCLEOTIDE SEQUENCE [LARGE SCALE GENOMIC DNA]</scope>
    <source>
        <strain evidence="4 5">ATCC 27112</strain>
    </source>
</reference>
<protein>
    <submittedName>
        <fullName evidence="4">Lipopolysaccharide/colanic/teichoic acid biosynthesis glycosyltransferase</fullName>
    </submittedName>
</protein>
<keyword evidence="5" id="KW-1185">Reference proteome</keyword>
<dbReference type="FunCoup" id="A0A397S6P3">
    <property type="interactions" value="37"/>
</dbReference>
<evidence type="ECO:0000256" key="1">
    <source>
        <dbReference type="ARBA" id="ARBA00006464"/>
    </source>
</evidence>
<evidence type="ECO:0000259" key="3">
    <source>
        <dbReference type="Pfam" id="PF02397"/>
    </source>
</evidence>
<evidence type="ECO:0000313" key="4">
    <source>
        <dbReference type="EMBL" id="RIA78401.1"/>
    </source>
</evidence>
<dbReference type="InParanoid" id="A0A397S6P3"/>